<dbReference type="Proteomes" id="UP000767291">
    <property type="component" value="Unassembled WGS sequence"/>
</dbReference>
<keyword evidence="3" id="KW-1278">Translocase</keyword>
<dbReference type="InterPro" id="IPR059000">
    <property type="entry name" value="ATPase_P-type_domA"/>
</dbReference>
<evidence type="ECO:0000256" key="5">
    <source>
        <dbReference type="ARBA" id="ARBA00023136"/>
    </source>
</evidence>
<dbReference type="SUPFAM" id="SSF56784">
    <property type="entry name" value="HAD-like"/>
    <property type="match status" value="1"/>
</dbReference>
<comment type="subcellular location">
    <subcellularLocation>
        <location evidence="1">Membrane</location>
        <topology evidence="1">Multi-pass membrane protein</topology>
    </subcellularLocation>
</comment>
<dbReference type="PRINTS" id="PR00120">
    <property type="entry name" value="HATPASE"/>
</dbReference>
<dbReference type="InterPro" id="IPR036412">
    <property type="entry name" value="HAD-like_sf"/>
</dbReference>
<dbReference type="SUPFAM" id="SSF81665">
    <property type="entry name" value="Calcium ATPase, transmembrane domain M"/>
    <property type="match status" value="1"/>
</dbReference>
<dbReference type="GO" id="GO:0016787">
    <property type="term" value="F:hydrolase activity"/>
    <property type="evidence" value="ECO:0007669"/>
    <property type="project" value="UniProtKB-KW"/>
</dbReference>
<keyword evidence="2 6" id="KW-0812">Transmembrane</keyword>
<dbReference type="SFLD" id="SFLDS00003">
    <property type="entry name" value="Haloacid_Dehalogenase"/>
    <property type="match status" value="1"/>
</dbReference>
<evidence type="ECO:0000313" key="9">
    <source>
        <dbReference type="Proteomes" id="UP000767291"/>
    </source>
</evidence>
<dbReference type="PANTHER" id="PTHR42861">
    <property type="entry name" value="CALCIUM-TRANSPORTING ATPASE"/>
    <property type="match status" value="1"/>
</dbReference>
<dbReference type="InterPro" id="IPR023299">
    <property type="entry name" value="ATPase_P-typ_cyto_dom_N"/>
</dbReference>
<comment type="caution">
    <text evidence="8">The sequence shown here is derived from an EMBL/GenBank/DDBJ whole genome shotgun (WGS) entry which is preliminary data.</text>
</comment>
<dbReference type="InterPro" id="IPR044492">
    <property type="entry name" value="P_typ_ATPase_HD_dom"/>
</dbReference>
<feature type="transmembrane region" description="Helical" evidence="6">
    <location>
        <begin position="41"/>
        <end position="59"/>
    </location>
</feature>
<dbReference type="SFLD" id="SFLDG00002">
    <property type="entry name" value="C1.7:_P-type_atpase_like"/>
    <property type="match status" value="1"/>
</dbReference>
<feature type="transmembrane region" description="Helical" evidence="6">
    <location>
        <begin position="211"/>
        <end position="229"/>
    </location>
</feature>
<dbReference type="EC" id="3.6.3.-" evidence="8"/>
<dbReference type="InterPro" id="IPR023214">
    <property type="entry name" value="HAD_sf"/>
</dbReference>
<feature type="transmembrane region" description="Helical" evidence="6">
    <location>
        <begin position="651"/>
        <end position="679"/>
    </location>
</feature>
<evidence type="ECO:0000256" key="4">
    <source>
        <dbReference type="ARBA" id="ARBA00022989"/>
    </source>
</evidence>
<organism evidence="8 9">
    <name type="scientific">Metaclostridioides mangenotii</name>
    <dbReference type="NCBI Taxonomy" id="1540"/>
    <lineage>
        <taxon>Bacteria</taxon>
        <taxon>Bacillati</taxon>
        <taxon>Bacillota</taxon>
        <taxon>Clostridia</taxon>
        <taxon>Peptostreptococcales</taxon>
        <taxon>Peptostreptococcaceae</taxon>
        <taxon>Metaclostridioides</taxon>
    </lineage>
</organism>
<dbReference type="SFLD" id="SFLDF00027">
    <property type="entry name" value="p-type_atpase"/>
    <property type="match status" value="1"/>
</dbReference>
<dbReference type="PRINTS" id="PR00119">
    <property type="entry name" value="CATATPASE"/>
</dbReference>
<feature type="transmembrane region" description="Helical" evidence="6">
    <location>
        <begin position="598"/>
        <end position="615"/>
    </location>
</feature>
<keyword evidence="5 6" id="KW-0472">Membrane</keyword>
<dbReference type="InterPro" id="IPR008250">
    <property type="entry name" value="ATPase_P-typ_transduc_dom_A_sf"/>
</dbReference>
<feature type="transmembrane region" description="Helical" evidence="6">
    <location>
        <begin position="621"/>
        <end position="639"/>
    </location>
</feature>
<dbReference type="Pfam" id="PF00702">
    <property type="entry name" value="Hydrolase"/>
    <property type="match status" value="1"/>
</dbReference>
<keyword evidence="4 6" id="KW-1133">Transmembrane helix</keyword>
<name>A0ABS4EAH2_9FIRM</name>
<proteinExistence type="predicted"/>
<protein>
    <submittedName>
        <fullName evidence="8">Cation-transporting ATPase E</fullName>
        <ecNumber evidence="8">3.6.3.-</ecNumber>
    </submittedName>
</protein>
<evidence type="ECO:0000256" key="6">
    <source>
        <dbReference type="SAM" id="Phobius"/>
    </source>
</evidence>
<feature type="transmembrane region" description="Helical" evidence="6">
    <location>
        <begin position="685"/>
        <end position="703"/>
    </location>
</feature>
<dbReference type="PROSITE" id="PS00154">
    <property type="entry name" value="ATPASE_E1_E2"/>
    <property type="match status" value="1"/>
</dbReference>
<feature type="transmembrane region" description="Helical" evidence="6">
    <location>
        <begin position="715"/>
        <end position="735"/>
    </location>
</feature>
<feature type="domain" description="P-type ATPase A" evidence="7">
    <location>
        <begin position="95"/>
        <end position="193"/>
    </location>
</feature>
<dbReference type="Gene3D" id="2.70.150.10">
    <property type="entry name" value="Calcium-transporting ATPase, cytoplasmic transduction domain A"/>
    <property type="match status" value="1"/>
</dbReference>
<dbReference type="EMBL" id="JAGGJX010000002">
    <property type="protein sequence ID" value="MBP1854929.1"/>
    <property type="molecule type" value="Genomic_DNA"/>
</dbReference>
<dbReference type="InterPro" id="IPR018303">
    <property type="entry name" value="ATPase_P-typ_P_site"/>
</dbReference>
<sequence length="787" mass="86500">MNQNINGLTSAEVEQKIKCGESNLPIKPLTRSYKRIFTDNICTLFNLINIVIAAFIIYTGSYKNLLFLGVVVSNIFIGIIQEIRAKKSVDKLSLLNQAKASVVRNGEEIKINQQDLVKDDVILVRRGDQLCVDGTVIETNGLEVDESQLTGESDPVYRYVDSDVMSGSFVISGSAYIKVTNVGEQSHASKIAMEAKKSKDINSELIRTLKIIIKMLTFAIIPIGILLFMSKFATGVDKTQAILGTAAAVIGMIPEGLILITSIALAVGVINLTRKKVLVKTMGSIENLARVDLLCLDKTGTITDGKIKVLDIVSFSDKHDEDLEKAISTLVFSLDDDNATSLALKSVLAEPNDWTTISKVPFSSERKWSGVTFESQGSYVMGAPEYIFKSIPKGIQDRIDRSTSRGERVLAFAHSENHISDNELPEDLKLLGIAIMEDTIRPEAKATLSYFKDQGVLVRIISGDNAKTVSQIASRAGVDGAQQYIDMSNVSDDEDLIKFTEMYKVFGRVSPEQKKKLVKAFKDQGYTVGMTGDGVNDILALKEANCSIAMAEGSDAAKGVSDFVLLDSNFDSMVGVVMEGRRVVNNIQQVASQYLMKTVYSTILATLFIFINSAYPFHPIQLMPITALGVGIPSFFLALRPNYSQIKAGFLVNVLIPAFSSGISVVVYILTIMVLGSFFELSFGMKSTLCVVLTGAVCFTSLVRISKPINKKIGTMLVILISTFIILIVFFRGIFSLENVLSIRMLMIAVPLLLSVIPVYNFIRMMITFTIKKYIAIKYKFKYKVQA</sequence>
<feature type="transmembrane region" description="Helical" evidence="6">
    <location>
        <begin position="241"/>
        <end position="272"/>
    </location>
</feature>
<dbReference type="RefSeq" id="WP_209456435.1">
    <property type="nucleotide sequence ID" value="NZ_BAAACS010000002.1"/>
</dbReference>
<feature type="transmembrane region" description="Helical" evidence="6">
    <location>
        <begin position="65"/>
        <end position="83"/>
    </location>
</feature>
<accession>A0ABS4EAH2</accession>
<evidence type="ECO:0000256" key="2">
    <source>
        <dbReference type="ARBA" id="ARBA00022692"/>
    </source>
</evidence>
<dbReference type="InterPro" id="IPR001757">
    <property type="entry name" value="P_typ_ATPase"/>
</dbReference>
<dbReference type="InterPro" id="IPR023298">
    <property type="entry name" value="ATPase_P-typ_TM_dom_sf"/>
</dbReference>
<evidence type="ECO:0000259" key="7">
    <source>
        <dbReference type="Pfam" id="PF00122"/>
    </source>
</evidence>
<evidence type="ECO:0000256" key="3">
    <source>
        <dbReference type="ARBA" id="ARBA00022967"/>
    </source>
</evidence>
<dbReference type="NCBIfam" id="TIGR01494">
    <property type="entry name" value="ATPase_P-type"/>
    <property type="match status" value="2"/>
</dbReference>
<keyword evidence="9" id="KW-1185">Reference proteome</keyword>
<evidence type="ECO:0000256" key="1">
    <source>
        <dbReference type="ARBA" id="ARBA00004141"/>
    </source>
</evidence>
<reference evidence="8 9" key="1">
    <citation type="submission" date="2021-03" db="EMBL/GenBank/DDBJ databases">
        <title>Genomic Encyclopedia of Type Strains, Phase IV (KMG-IV): sequencing the most valuable type-strain genomes for metagenomic binning, comparative biology and taxonomic classification.</title>
        <authorList>
            <person name="Goeker M."/>
        </authorList>
    </citation>
    <scope>NUCLEOTIDE SEQUENCE [LARGE SCALE GENOMIC DNA]</scope>
    <source>
        <strain evidence="8 9">DSM 1289</strain>
    </source>
</reference>
<dbReference type="Gene3D" id="3.40.50.1000">
    <property type="entry name" value="HAD superfamily/HAD-like"/>
    <property type="match status" value="1"/>
</dbReference>
<evidence type="ECO:0000313" key="8">
    <source>
        <dbReference type="EMBL" id="MBP1854929.1"/>
    </source>
</evidence>
<dbReference type="Gene3D" id="3.40.1110.10">
    <property type="entry name" value="Calcium-transporting ATPase, cytoplasmic domain N"/>
    <property type="match status" value="1"/>
</dbReference>
<feature type="transmembrane region" description="Helical" evidence="6">
    <location>
        <begin position="741"/>
        <end position="763"/>
    </location>
</feature>
<dbReference type="Pfam" id="PF00122">
    <property type="entry name" value="E1-E2_ATPase"/>
    <property type="match status" value="1"/>
</dbReference>
<gene>
    <name evidence="8" type="ORF">J2Z43_001322</name>
</gene>
<dbReference type="Gene3D" id="1.20.1110.10">
    <property type="entry name" value="Calcium-transporting ATPase, transmembrane domain"/>
    <property type="match status" value="1"/>
</dbReference>
<dbReference type="SUPFAM" id="SSF81653">
    <property type="entry name" value="Calcium ATPase, transduction domain A"/>
    <property type="match status" value="1"/>
</dbReference>
<keyword evidence="8" id="KW-0378">Hydrolase</keyword>